<dbReference type="Pfam" id="PF03054">
    <property type="entry name" value="tRNA_Me_trans"/>
    <property type="match status" value="1"/>
</dbReference>
<evidence type="ECO:0000256" key="1">
    <source>
        <dbReference type="ARBA" id="ARBA00022490"/>
    </source>
</evidence>
<feature type="site" description="Interaction with tRNA" evidence="11">
    <location>
        <position position="120"/>
    </location>
</feature>
<evidence type="ECO:0000256" key="5">
    <source>
        <dbReference type="ARBA" id="ARBA00022741"/>
    </source>
</evidence>
<keyword evidence="2 11" id="KW-0820">tRNA-binding</keyword>
<keyword evidence="1 11" id="KW-0963">Cytoplasm</keyword>
<evidence type="ECO:0000256" key="9">
    <source>
        <dbReference type="ARBA" id="ARBA00051542"/>
    </source>
</evidence>
<dbReference type="GO" id="GO:0002143">
    <property type="term" value="P:tRNA wobble position uridine thiolation"/>
    <property type="evidence" value="ECO:0007669"/>
    <property type="project" value="TreeGrafter"/>
</dbReference>
<keyword evidence="8" id="KW-1015">Disulfide bond</keyword>
<evidence type="ECO:0000256" key="6">
    <source>
        <dbReference type="ARBA" id="ARBA00022840"/>
    </source>
</evidence>
<dbReference type="InterPro" id="IPR046885">
    <property type="entry name" value="MnmA-like_C"/>
</dbReference>
<evidence type="ECO:0000256" key="7">
    <source>
        <dbReference type="ARBA" id="ARBA00022884"/>
    </source>
</evidence>
<sequence>MNTLSKNKVVLGLSGGVDSTTAALLLKEKGLEVIGFYFDVLGTNLKGAEAAAQLAKKLDIDFVKMDVSEEFDQTVINNFCGEYLQGRTPNPCVICNPSIKFKKLLQVAEEKGAYYIATGHYARIFHDEERDLYFIRRGANQKKDQSYMLYRLGQNVLSRLILPLGEFDDKEKTRNIARSHNLPNAETADSQEICFIDEQKENYVSYIENRGLTAEKGNFVDSQGAFLGEHQGLVHYTIGQRKGLGITLGKPAFVTSIDPETNQVTLGDNADLFKREVISSENFFAANSLPDLPEGFGDELRVLAKIRYAATPAPARVSQRPDGKILTVFDEPQRAATPGQSIVFYKEDYVFGGGFIESTSVSE</sequence>
<keyword evidence="5 11" id="KW-0547">Nucleotide-binding</keyword>
<comment type="subcellular location">
    <subcellularLocation>
        <location evidence="11">Cytoplasm</location>
    </subcellularLocation>
</comment>
<evidence type="ECO:0000259" key="13">
    <source>
        <dbReference type="Pfam" id="PF20259"/>
    </source>
</evidence>
<dbReference type="CDD" id="cd01998">
    <property type="entry name" value="MnmA_TRMU-like"/>
    <property type="match status" value="1"/>
</dbReference>
<keyword evidence="4 11" id="KW-0819">tRNA processing</keyword>
<keyword evidence="6 11" id="KW-0067">ATP-binding</keyword>
<feature type="binding site" evidence="11">
    <location>
        <begin position="12"/>
        <end position="19"/>
    </location>
    <ligand>
        <name>ATP</name>
        <dbReference type="ChEBI" id="CHEBI:30616"/>
    </ligand>
</feature>
<name>A0A415E3R7_9FIRM</name>
<gene>
    <name evidence="11" type="primary">mnmA</name>
    <name evidence="14" type="ORF">DW099_07695</name>
</gene>
<dbReference type="NCBIfam" id="TIGR00420">
    <property type="entry name" value="trmU"/>
    <property type="match status" value="1"/>
</dbReference>
<keyword evidence="3 11" id="KW-0808">Transferase</keyword>
<accession>A0A415E3R7</accession>
<keyword evidence="15" id="KW-1185">Reference proteome</keyword>
<feature type="region of interest" description="Interaction with tRNA" evidence="11">
    <location>
        <begin position="143"/>
        <end position="145"/>
    </location>
</feature>
<dbReference type="GO" id="GO:0103016">
    <property type="term" value="F:tRNA-uridine 2-sulfurtransferase activity"/>
    <property type="evidence" value="ECO:0007669"/>
    <property type="project" value="UniProtKB-EC"/>
</dbReference>
<comment type="caution">
    <text evidence="11">Lacks conserved residue(s) required for the propagation of feature annotation.</text>
</comment>
<dbReference type="HAMAP" id="MF_00144">
    <property type="entry name" value="tRNA_thiouridyl_MnmA"/>
    <property type="match status" value="1"/>
</dbReference>
<dbReference type="Proteomes" id="UP000284841">
    <property type="component" value="Unassembled WGS sequence"/>
</dbReference>
<feature type="region of interest" description="Interaction with tRNA" evidence="11">
    <location>
        <begin position="307"/>
        <end position="308"/>
    </location>
</feature>
<feature type="binding site" evidence="11">
    <location>
        <position position="119"/>
    </location>
    <ligand>
        <name>ATP</name>
        <dbReference type="ChEBI" id="CHEBI:30616"/>
    </ligand>
</feature>
<feature type="site" description="Interaction with tRNA" evidence="11">
    <location>
        <position position="340"/>
    </location>
</feature>
<comment type="similarity">
    <text evidence="11">Belongs to the MnmA/TRMU family.</text>
</comment>
<protein>
    <recommendedName>
        <fullName evidence="11">tRNA-specific 2-thiouridylase MnmA</fullName>
        <ecNumber evidence="11">2.8.1.13</ecNumber>
    </recommendedName>
</protein>
<dbReference type="GeneID" id="83006160"/>
<dbReference type="NCBIfam" id="NF001138">
    <property type="entry name" value="PRK00143.1"/>
    <property type="match status" value="1"/>
</dbReference>
<evidence type="ECO:0000256" key="2">
    <source>
        <dbReference type="ARBA" id="ARBA00022555"/>
    </source>
</evidence>
<dbReference type="Pfam" id="PF20259">
    <property type="entry name" value="tRNA_Me_trans_M"/>
    <property type="match status" value="1"/>
</dbReference>
<feature type="active site" description="Nucleophile" evidence="11">
    <location>
        <position position="95"/>
    </location>
</feature>
<feature type="binding site" evidence="11">
    <location>
        <position position="38"/>
    </location>
    <ligand>
        <name>ATP</name>
        <dbReference type="ChEBI" id="CHEBI:30616"/>
    </ligand>
</feature>
<evidence type="ECO:0000256" key="8">
    <source>
        <dbReference type="ARBA" id="ARBA00023157"/>
    </source>
</evidence>
<dbReference type="OrthoDB" id="9800696at2"/>
<comment type="catalytic activity">
    <reaction evidence="9 11">
        <text>S-sulfanyl-L-cysteinyl-[protein] + uridine(34) in tRNA + AH2 + ATP = 2-thiouridine(34) in tRNA + L-cysteinyl-[protein] + A + AMP + diphosphate + H(+)</text>
        <dbReference type="Rhea" id="RHEA:47032"/>
        <dbReference type="Rhea" id="RHEA-COMP:10131"/>
        <dbReference type="Rhea" id="RHEA-COMP:11726"/>
        <dbReference type="Rhea" id="RHEA-COMP:11727"/>
        <dbReference type="Rhea" id="RHEA-COMP:11728"/>
        <dbReference type="ChEBI" id="CHEBI:13193"/>
        <dbReference type="ChEBI" id="CHEBI:15378"/>
        <dbReference type="ChEBI" id="CHEBI:17499"/>
        <dbReference type="ChEBI" id="CHEBI:29950"/>
        <dbReference type="ChEBI" id="CHEBI:30616"/>
        <dbReference type="ChEBI" id="CHEBI:33019"/>
        <dbReference type="ChEBI" id="CHEBI:61963"/>
        <dbReference type="ChEBI" id="CHEBI:65315"/>
        <dbReference type="ChEBI" id="CHEBI:87170"/>
        <dbReference type="ChEBI" id="CHEBI:456215"/>
        <dbReference type="EC" id="2.8.1.13"/>
    </reaction>
</comment>
<dbReference type="Gene3D" id="2.40.30.10">
    <property type="entry name" value="Translation factors"/>
    <property type="match status" value="1"/>
</dbReference>
<feature type="domain" description="tRNA-specific 2-thiouridylase MnmA-like central" evidence="13">
    <location>
        <begin position="212"/>
        <end position="267"/>
    </location>
</feature>
<evidence type="ECO:0000256" key="3">
    <source>
        <dbReference type="ARBA" id="ARBA00022679"/>
    </source>
</evidence>
<feature type="active site" description="Cysteine persulfide intermediate" evidence="11">
    <location>
        <position position="194"/>
    </location>
</feature>
<dbReference type="EMBL" id="QRMS01000002">
    <property type="protein sequence ID" value="RHJ88283.1"/>
    <property type="molecule type" value="Genomic_DNA"/>
</dbReference>
<evidence type="ECO:0000256" key="10">
    <source>
        <dbReference type="ARBA" id="ARBA00056575"/>
    </source>
</evidence>
<evidence type="ECO:0000256" key="11">
    <source>
        <dbReference type="HAMAP-Rule" id="MF_00144"/>
    </source>
</evidence>
<evidence type="ECO:0000313" key="14">
    <source>
        <dbReference type="EMBL" id="RHJ88283.1"/>
    </source>
</evidence>
<feature type="domain" description="tRNA-specific 2-thiouridylase MnmA-like C-terminal" evidence="12">
    <location>
        <begin position="297"/>
        <end position="356"/>
    </location>
</feature>
<dbReference type="InterPro" id="IPR046884">
    <property type="entry name" value="MnmA-like_central"/>
</dbReference>
<evidence type="ECO:0000256" key="4">
    <source>
        <dbReference type="ARBA" id="ARBA00022694"/>
    </source>
</evidence>
<comment type="caution">
    <text evidence="14">The sequence shown here is derived from an EMBL/GenBank/DDBJ whole genome shotgun (WGS) entry which is preliminary data.</text>
</comment>
<dbReference type="RefSeq" id="WP_067542014.1">
    <property type="nucleotide sequence ID" value="NZ_AP025567.1"/>
</dbReference>
<dbReference type="Gene3D" id="3.40.50.620">
    <property type="entry name" value="HUPs"/>
    <property type="match status" value="1"/>
</dbReference>
<dbReference type="GO" id="GO:0005524">
    <property type="term" value="F:ATP binding"/>
    <property type="evidence" value="ECO:0007669"/>
    <property type="project" value="UniProtKB-KW"/>
</dbReference>
<evidence type="ECO:0000313" key="15">
    <source>
        <dbReference type="Proteomes" id="UP000284841"/>
    </source>
</evidence>
<dbReference type="GO" id="GO:0005737">
    <property type="term" value="C:cytoplasm"/>
    <property type="evidence" value="ECO:0007669"/>
    <property type="project" value="UniProtKB-SubCell"/>
</dbReference>
<keyword evidence="7 11" id="KW-0694">RNA-binding</keyword>
<dbReference type="Gene3D" id="2.30.30.280">
    <property type="entry name" value="Adenine nucleotide alpha hydrolases-like domains"/>
    <property type="match status" value="1"/>
</dbReference>
<dbReference type="EC" id="2.8.1.13" evidence="11"/>
<dbReference type="Pfam" id="PF20258">
    <property type="entry name" value="tRNA_Me_trans_C"/>
    <property type="match status" value="1"/>
</dbReference>
<dbReference type="PANTHER" id="PTHR11933:SF5">
    <property type="entry name" value="MITOCHONDRIAL TRNA-SPECIFIC 2-THIOURIDYLASE 1"/>
    <property type="match status" value="1"/>
</dbReference>
<evidence type="ECO:0000259" key="12">
    <source>
        <dbReference type="Pfam" id="PF20258"/>
    </source>
</evidence>
<dbReference type="STRING" id="1776384.GCA_900086585_03874"/>
<dbReference type="FunFam" id="2.30.30.280:FF:000001">
    <property type="entry name" value="tRNA-specific 2-thiouridylase MnmA"/>
    <property type="match status" value="1"/>
</dbReference>
<dbReference type="InterPro" id="IPR004506">
    <property type="entry name" value="MnmA-like"/>
</dbReference>
<dbReference type="InterPro" id="IPR023382">
    <property type="entry name" value="MnmA-like_central_sf"/>
</dbReference>
<organism evidence="14 15">
    <name type="scientific">Emergencia timonensis</name>
    <dbReference type="NCBI Taxonomy" id="1776384"/>
    <lineage>
        <taxon>Bacteria</taxon>
        <taxon>Bacillati</taxon>
        <taxon>Bacillota</taxon>
        <taxon>Clostridia</taxon>
        <taxon>Peptostreptococcales</taxon>
        <taxon>Anaerovoracaceae</taxon>
        <taxon>Emergencia</taxon>
    </lineage>
</organism>
<dbReference type="AlphaFoldDB" id="A0A415E3R7"/>
<proteinExistence type="inferred from homology"/>
<dbReference type="InterPro" id="IPR014729">
    <property type="entry name" value="Rossmann-like_a/b/a_fold"/>
</dbReference>
<dbReference type="SUPFAM" id="SSF52402">
    <property type="entry name" value="Adenine nucleotide alpha hydrolases-like"/>
    <property type="match status" value="1"/>
</dbReference>
<comment type="function">
    <text evidence="10 11">Catalyzes the 2-thiolation of uridine at the wobble position (U34) of tRNA, leading to the formation of s(2)U34.</text>
</comment>
<dbReference type="PANTHER" id="PTHR11933">
    <property type="entry name" value="TRNA 5-METHYLAMINOMETHYL-2-THIOURIDYLATE -METHYLTRANSFERASE"/>
    <property type="match status" value="1"/>
</dbReference>
<reference evidence="14 15" key="1">
    <citation type="submission" date="2018-08" db="EMBL/GenBank/DDBJ databases">
        <title>A genome reference for cultivated species of the human gut microbiota.</title>
        <authorList>
            <person name="Zou Y."/>
            <person name="Xue W."/>
            <person name="Luo G."/>
        </authorList>
    </citation>
    <scope>NUCLEOTIDE SEQUENCE [LARGE SCALE GENOMIC DNA]</scope>
    <source>
        <strain evidence="14 15">AM07-24</strain>
    </source>
</reference>
<dbReference type="GO" id="GO:0000049">
    <property type="term" value="F:tRNA binding"/>
    <property type="evidence" value="ECO:0007669"/>
    <property type="project" value="UniProtKB-KW"/>
</dbReference>